<evidence type="ECO:0000313" key="2">
    <source>
        <dbReference type="Proteomes" id="UP001497535"/>
    </source>
</evidence>
<keyword evidence="2" id="KW-1185">Reference proteome</keyword>
<sequence>MKFASYLVVLIFNLIFCTFVKNVSIRKSLAKRVEKDYTGTKILNDGAESSYNPQNQKYKETLKPKLNNTKETDRGDKLFNKNEYDREYYRKNKERLLENKRNYYEKNKDKELERRRLPETK</sequence>
<proteinExistence type="predicted"/>
<reference evidence="1" key="1">
    <citation type="submission" date="2023-11" db="EMBL/GenBank/DDBJ databases">
        <authorList>
            <person name="Poullet M."/>
        </authorList>
    </citation>
    <scope>NUCLEOTIDE SEQUENCE</scope>
    <source>
        <strain evidence="1">E1834</strain>
    </source>
</reference>
<protein>
    <submittedName>
        <fullName evidence="1">Uncharacterized protein</fullName>
    </submittedName>
</protein>
<gene>
    <name evidence="1" type="ORF">MENTE1834_LOCUS10296</name>
</gene>
<name>A0ACB0YC70_MELEN</name>
<evidence type="ECO:0000313" key="1">
    <source>
        <dbReference type="EMBL" id="CAK5040737.1"/>
    </source>
</evidence>
<dbReference type="EMBL" id="CAVMJV010000010">
    <property type="protein sequence ID" value="CAK5040737.1"/>
    <property type="molecule type" value="Genomic_DNA"/>
</dbReference>
<comment type="caution">
    <text evidence="1">The sequence shown here is derived from an EMBL/GenBank/DDBJ whole genome shotgun (WGS) entry which is preliminary data.</text>
</comment>
<organism evidence="1 2">
    <name type="scientific">Meloidogyne enterolobii</name>
    <name type="common">Root-knot nematode worm</name>
    <name type="synonym">Meloidogyne mayaguensis</name>
    <dbReference type="NCBI Taxonomy" id="390850"/>
    <lineage>
        <taxon>Eukaryota</taxon>
        <taxon>Metazoa</taxon>
        <taxon>Ecdysozoa</taxon>
        <taxon>Nematoda</taxon>
        <taxon>Chromadorea</taxon>
        <taxon>Rhabditida</taxon>
        <taxon>Tylenchina</taxon>
        <taxon>Tylenchomorpha</taxon>
        <taxon>Tylenchoidea</taxon>
        <taxon>Meloidogynidae</taxon>
        <taxon>Meloidogyninae</taxon>
        <taxon>Meloidogyne</taxon>
    </lineage>
</organism>
<dbReference type="Proteomes" id="UP001497535">
    <property type="component" value="Unassembled WGS sequence"/>
</dbReference>
<accession>A0ACB0YC70</accession>